<evidence type="ECO:0000313" key="2">
    <source>
        <dbReference type="EMBL" id="GAA0170614.1"/>
    </source>
</evidence>
<gene>
    <name evidence="2" type="ORF">LIER_24838</name>
</gene>
<sequence length="99" mass="11020">MMEGISPYKKYPDDGGDKPLKEDIPGTAIEDHRRVPLDVGLRLFRLCPLTGTNQEATFPSHESKFRTSKSFDAWLKGAYAKDSQRASVHPSVSIVDVSK</sequence>
<dbReference type="EMBL" id="BAABME010007318">
    <property type="protein sequence ID" value="GAA0170614.1"/>
    <property type="molecule type" value="Genomic_DNA"/>
</dbReference>
<evidence type="ECO:0000256" key="1">
    <source>
        <dbReference type="SAM" id="MobiDB-lite"/>
    </source>
</evidence>
<feature type="compositionally biased region" description="Basic and acidic residues" evidence="1">
    <location>
        <begin position="10"/>
        <end position="27"/>
    </location>
</feature>
<reference evidence="2 3" key="1">
    <citation type="submission" date="2024-01" db="EMBL/GenBank/DDBJ databases">
        <title>The complete chloroplast genome sequence of Lithospermum erythrorhizon: insights into the phylogenetic relationship among Boraginaceae species and the maternal lineages of purple gromwells.</title>
        <authorList>
            <person name="Okada T."/>
            <person name="Watanabe K."/>
        </authorList>
    </citation>
    <scope>NUCLEOTIDE SEQUENCE [LARGE SCALE GENOMIC DNA]</scope>
</reference>
<protein>
    <submittedName>
        <fullName evidence="2">Uncharacterized protein</fullName>
    </submittedName>
</protein>
<comment type="caution">
    <text evidence="2">The sequence shown here is derived from an EMBL/GenBank/DDBJ whole genome shotgun (WGS) entry which is preliminary data.</text>
</comment>
<feature type="region of interest" description="Disordered" evidence="1">
    <location>
        <begin position="1"/>
        <end position="27"/>
    </location>
</feature>
<proteinExistence type="predicted"/>
<dbReference type="Proteomes" id="UP001454036">
    <property type="component" value="Unassembled WGS sequence"/>
</dbReference>
<evidence type="ECO:0000313" key="3">
    <source>
        <dbReference type="Proteomes" id="UP001454036"/>
    </source>
</evidence>
<name>A0AAV3R2L8_LITER</name>
<accession>A0AAV3R2L8</accession>
<organism evidence="2 3">
    <name type="scientific">Lithospermum erythrorhizon</name>
    <name type="common">Purple gromwell</name>
    <name type="synonym">Lithospermum officinale var. erythrorhizon</name>
    <dbReference type="NCBI Taxonomy" id="34254"/>
    <lineage>
        <taxon>Eukaryota</taxon>
        <taxon>Viridiplantae</taxon>
        <taxon>Streptophyta</taxon>
        <taxon>Embryophyta</taxon>
        <taxon>Tracheophyta</taxon>
        <taxon>Spermatophyta</taxon>
        <taxon>Magnoliopsida</taxon>
        <taxon>eudicotyledons</taxon>
        <taxon>Gunneridae</taxon>
        <taxon>Pentapetalae</taxon>
        <taxon>asterids</taxon>
        <taxon>lamiids</taxon>
        <taxon>Boraginales</taxon>
        <taxon>Boraginaceae</taxon>
        <taxon>Boraginoideae</taxon>
        <taxon>Lithospermeae</taxon>
        <taxon>Lithospermum</taxon>
    </lineage>
</organism>
<dbReference type="AlphaFoldDB" id="A0AAV3R2L8"/>
<keyword evidence="3" id="KW-1185">Reference proteome</keyword>